<dbReference type="Pfam" id="PF08331">
    <property type="entry name" value="QueG_DUF1730"/>
    <property type="match status" value="1"/>
</dbReference>
<keyword evidence="2" id="KW-0963">Cytoplasm</keyword>
<name>A0ABS4KGS8_9FIRM</name>
<keyword evidence="5" id="KW-0671">Queuosine biosynthesis</keyword>
<organism evidence="10 11">
    <name type="scientific">Acetoanaerobium pronyense</name>
    <dbReference type="NCBI Taxonomy" id="1482736"/>
    <lineage>
        <taxon>Bacteria</taxon>
        <taxon>Bacillati</taxon>
        <taxon>Bacillota</taxon>
        <taxon>Clostridia</taxon>
        <taxon>Peptostreptococcales</taxon>
        <taxon>Filifactoraceae</taxon>
        <taxon>Acetoanaerobium</taxon>
    </lineage>
</organism>
<reference evidence="10 11" key="1">
    <citation type="submission" date="2021-03" db="EMBL/GenBank/DDBJ databases">
        <title>Genomic Encyclopedia of Type Strains, Phase IV (KMG-IV): sequencing the most valuable type-strain genomes for metagenomic binning, comparative biology and taxonomic classification.</title>
        <authorList>
            <person name="Goeker M."/>
        </authorList>
    </citation>
    <scope>NUCLEOTIDE SEQUENCE [LARGE SCALE GENOMIC DNA]</scope>
    <source>
        <strain evidence="10 11">DSM 27512</strain>
    </source>
</reference>
<evidence type="ECO:0000256" key="7">
    <source>
        <dbReference type="ARBA" id="ARBA00023004"/>
    </source>
</evidence>
<keyword evidence="1" id="KW-0004">4Fe-4S</keyword>
<feature type="domain" description="4Fe-4S ferredoxin-type" evidence="9">
    <location>
        <begin position="169"/>
        <end position="198"/>
    </location>
</feature>
<dbReference type="InterPro" id="IPR004453">
    <property type="entry name" value="QueG"/>
</dbReference>
<comment type="caution">
    <text evidence="10">The sequence shown here is derived from an EMBL/GenBank/DDBJ whole genome shotgun (WGS) entry which is preliminary data.</text>
</comment>
<dbReference type="InterPro" id="IPR013542">
    <property type="entry name" value="QueG_DUF1730"/>
</dbReference>
<dbReference type="InterPro" id="IPR017900">
    <property type="entry name" value="4Fe4S_Fe_S_CS"/>
</dbReference>
<sequence length="300" mass="34804">MNHIDEIMKSFIDVEYRVIDLNNIYNEQLECLNFLKKRKEKKLASEFEEQDIEKKIFPETSLENAKSLIIFFFPYLTKRHNPKGNISIYSQGIDYHIWVKEKIEQIEELFIKKFPGANTFVQVDNGPLDEKFFGYISGLAFLGENGLLIHKVYGSYGFLGILASDIRLREKKTVKKRCIKCRVCINICPGKALSSNGEFNPKLCASYITQKKGELTIDEATIIKKSGKVYGCDICQMVCPMNKEITISKRKDIIMEDITEDICSNSNKEFKKKYGDRSFSWRGKKILERNFTAIKDFKKD</sequence>
<evidence type="ECO:0000259" key="9">
    <source>
        <dbReference type="PROSITE" id="PS51379"/>
    </source>
</evidence>
<keyword evidence="7" id="KW-0408">Iron</keyword>
<evidence type="ECO:0000256" key="3">
    <source>
        <dbReference type="ARBA" id="ARBA00022694"/>
    </source>
</evidence>
<keyword evidence="8" id="KW-0411">Iron-sulfur</keyword>
<dbReference type="Pfam" id="PF13484">
    <property type="entry name" value="Fer4_16"/>
    <property type="match status" value="1"/>
</dbReference>
<dbReference type="InterPro" id="IPR017896">
    <property type="entry name" value="4Fe4S_Fe-S-bd"/>
</dbReference>
<dbReference type="EC" id="1.17.99.6" evidence="10"/>
<evidence type="ECO:0000256" key="2">
    <source>
        <dbReference type="ARBA" id="ARBA00022490"/>
    </source>
</evidence>
<dbReference type="Proteomes" id="UP001314903">
    <property type="component" value="Unassembled WGS sequence"/>
</dbReference>
<dbReference type="PANTHER" id="PTHR30002:SF4">
    <property type="entry name" value="EPOXYQUEUOSINE REDUCTASE"/>
    <property type="match status" value="1"/>
</dbReference>
<accession>A0ABS4KGS8</accession>
<keyword evidence="6 10" id="KW-0560">Oxidoreductase</keyword>
<dbReference type="PANTHER" id="PTHR30002">
    <property type="entry name" value="EPOXYQUEUOSINE REDUCTASE"/>
    <property type="match status" value="1"/>
</dbReference>
<proteinExistence type="predicted"/>
<dbReference type="PROSITE" id="PS00198">
    <property type="entry name" value="4FE4S_FER_1"/>
    <property type="match status" value="1"/>
</dbReference>
<keyword evidence="11" id="KW-1185">Reference proteome</keyword>
<evidence type="ECO:0000256" key="1">
    <source>
        <dbReference type="ARBA" id="ARBA00022485"/>
    </source>
</evidence>
<dbReference type="PROSITE" id="PS51379">
    <property type="entry name" value="4FE4S_FER_2"/>
    <property type="match status" value="1"/>
</dbReference>
<evidence type="ECO:0000256" key="4">
    <source>
        <dbReference type="ARBA" id="ARBA00022723"/>
    </source>
</evidence>
<evidence type="ECO:0000313" key="11">
    <source>
        <dbReference type="Proteomes" id="UP001314903"/>
    </source>
</evidence>
<dbReference type="GO" id="GO:0052693">
    <property type="term" value="F:epoxyqueuosine reductase activity"/>
    <property type="evidence" value="ECO:0007669"/>
    <property type="project" value="UniProtKB-EC"/>
</dbReference>
<dbReference type="SUPFAM" id="SSF54862">
    <property type="entry name" value="4Fe-4S ferredoxins"/>
    <property type="match status" value="1"/>
</dbReference>
<evidence type="ECO:0000256" key="6">
    <source>
        <dbReference type="ARBA" id="ARBA00023002"/>
    </source>
</evidence>
<dbReference type="Gene3D" id="3.30.70.20">
    <property type="match status" value="1"/>
</dbReference>
<keyword evidence="3" id="KW-0819">tRNA processing</keyword>
<evidence type="ECO:0000256" key="8">
    <source>
        <dbReference type="ARBA" id="ARBA00023014"/>
    </source>
</evidence>
<gene>
    <name evidence="10" type="ORF">J2Z35_000776</name>
</gene>
<keyword evidence="4" id="KW-0479">Metal-binding</keyword>
<evidence type="ECO:0000313" key="10">
    <source>
        <dbReference type="EMBL" id="MBP2026984.1"/>
    </source>
</evidence>
<evidence type="ECO:0000256" key="5">
    <source>
        <dbReference type="ARBA" id="ARBA00022785"/>
    </source>
</evidence>
<dbReference type="RefSeq" id="WP_209659567.1">
    <property type="nucleotide sequence ID" value="NZ_JAGGLI010000006.1"/>
</dbReference>
<dbReference type="EMBL" id="JAGGLI010000006">
    <property type="protein sequence ID" value="MBP2026984.1"/>
    <property type="molecule type" value="Genomic_DNA"/>
</dbReference>
<protein>
    <submittedName>
        <fullName evidence="10">Epoxyqueuosine reductase</fullName>
        <ecNumber evidence="10">1.17.99.6</ecNumber>
    </submittedName>
</protein>